<feature type="transmembrane region" description="Helical" evidence="2">
    <location>
        <begin position="490"/>
        <end position="511"/>
    </location>
</feature>
<feature type="transmembrane region" description="Helical" evidence="2">
    <location>
        <begin position="310"/>
        <end position="330"/>
    </location>
</feature>
<evidence type="ECO:0000313" key="4">
    <source>
        <dbReference type="Proteomes" id="UP000193928"/>
    </source>
</evidence>
<accession>A0A1X1WIX2</accession>
<feature type="transmembrane region" description="Helical" evidence="2">
    <location>
        <begin position="336"/>
        <end position="357"/>
    </location>
</feature>
<organism evidence="3 4">
    <name type="scientific">Mycobacterium gordonae</name>
    <dbReference type="NCBI Taxonomy" id="1778"/>
    <lineage>
        <taxon>Bacteria</taxon>
        <taxon>Bacillati</taxon>
        <taxon>Actinomycetota</taxon>
        <taxon>Actinomycetes</taxon>
        <taxon>Mycobacteriales</taxon>
        <taxon>Mycobacteriaceae</taxon>
        <taxon>Mycobacterium</taxon>
    </lineage>
</organism>
<proteinExistence type="predicted"/>
<feature type="transmembrane region" description="Helical" evidence="2">
    <location>
        <begin position="208"/>
        <end position="232"/>
    </location>
</feature>
<evidence type="ECO:0000313" key="3">
    <source>
        <dbReference type="EMBL" id="ORV86504.1"/>
    </source>
</evidence>
<feature type="transmembrane region" description="Helical" evidence="2">
    <location>
        <begin position="244"/>
        <end position="262"/>
    </location>
</feature>
<reference evidence="3 4" key="1">
    <citation type="submission" date="2016-01" db="EMBL/GenBank/DDBJ databases">
        <title>The new phylogeny of the genus Mycobacterium.</title>
        <authorList>
            <person name="Tarcisio F."/>
            <person name="Conor M."/>
            <person name="Antonella G."/>
            <person name="Elisabetta G."/>
            <person name="Giulia F.S."/>
            <person name="Sara T."/>
            <person name="Anna F."/>
            <person name="Clotilde B."/>
            <person name="Roberto B."/>
            <person name="Veronica D.S."/>
            <person name="Fabio R."/>
            <person name="Monica P."/>
            <person name="Olivier J."/>
            <person name="Enrico T."/>
            <person name="Nicola S."/>
        </authorList>
    </citation>
    <scope>NUCLEOTIDE SEQUENCE [LARGE SCALE GENOMIC DNA]</scope>
    <source>
        <strain evidence="3 4">DSM 44160</strain>
    </source>
</reference>
<feature type="transmembrane region" description="Helical" evidence="2">
    <location>
        <begin position="149"/>
        <end position="165"/>
    </location>
</feature>
<feature type="transmembrane region" description="Helical" evidence="2">
    <location>
        <begin position="377"/>
        <end position="398"/>
    </location>
</feature>
<keyword evidence="2" id="KW-1133">Transmembrane helix</keyword>
<feature type="transmembrane region" description="Helical" evidence="2">
    <location>
        <begin position="274"/>
        <end position="298"/>
    </location>
</feature>
<feature type="transmembrane region" description="Helical" evidence="2">
    <location>
        <begin position="177"/>
        <end position="196"/>
    </location>
</feature>
<evidence type="ECO:0008006" key="5">
    <source>
        <dbReference type="Google" id="ProtNLM"/>
    </source>
</evidence>
<comment type="caution">
    <text evidence="3">The sequence shown here is derived from an EMBL/GenBank/DDBJ whole genome shotgun (WGS) entry which is preliminary data.</text>
</comment>
<sequence>MTLHQDRSAPVVEGEDNGRPDSVTPRPDKPRPDRSAFVLIAAVACTVLGAKLITISAVGSSMPIMDQWDAEAARLYSPYLTGTLSFADLFAPHNEHRIFLQRVLALVHFELAGEWNPRLEMVFQAFVHTAVIASLTAALMPLVARHRRIIFASFVALLFAIPFGYENTLWGFQGQLYFMLLLGIAAIVAFSGARPFSVRWFGGLAAGVLSFFSFATGATSMLTAGGLVILQLATNCRKRSGREYAGVAAIMLIAVVMFSWTASGSHPMSTPWTVLLGLLLLTARVIIAAVPAVLFCRYTVQRRPSVSDRAWVAVGLSAWIAIQLALLAYGRGTVIAVRYNDIILLAYPVGFVALFALTDRARGTHRRRFAGPKAATAWLFAVVAVFTGMGYVAGLGAIDWNKSTRQQVVNVQTYFATGNVDQLKAKGDHGGTFDLAYPNPRRMAEVLRDPNVRAILPPEVRPPDADNAGARQRMWLKGAAAGVTATVTHVTLQIGPVLLAIGVASFFAAAARASLSSVRAMTPQTSERSKCAL</sequence>
<gene>
    <name evidence="3" type="ORF">AWC08_24720</name>
</gene>
<protein>
    <recommendedName>
        <fullName evidence="5">Glycosyltransferase RgtA/B/C/D-like domain-containing protein</fullName>
    </recommendedName>
</protein>
<keyword evidence="2" id="KW-0812">Transmembrane</keyword>
<name>A0A1X1WIX2_MYCGO</name>
<dbReference type="AlphaFoldDB" id="A0A1X1WIX2"/>
<feature type="region of interest" description="Disordered" evidence="1">
    <location>
        <begin position="1"/>
        <end position="31"/>
    </location>
</feature>
<evidence type="ECO:0000256" key="2">
    <source>
        <dbReference type="SAM" id="Phobius"/>
    </source>
</evidence>
<keyword evidence="4" id="KW-1185">Reference proteome</keyword>
<dbReference type="EMBL" id="LQOY01000081">
    <property type="protein sequence ID" value="ORV86504.1"/>
    <property type="molecule type" value="Genomic_DNA"/>
</dbReference>
<dbReference type="Proteomes" id="UP000193928">
    <property type="component" value="Unassembled WGS sequence"/>
</dbReference>
<feature type="transmembrane region" description="Helical" evidence="2">
    <location>
        <begin position="36"/>
        <end position="58"/>
    </location>
</feature>
<keyword evidence="2" id="KW-0472">Membrane</keyword>
<evidence type="ECO:0000256" key="1">
    <source>
        <dbReference type="SAM" id="MobiDB-lite"/>
    </source>
</evidence>
<feature type="transmembrane region" description="Helical" evidence="2">
    <location>
        <begin position="125"/>
        <end position="143"/>
    </location>
</feature>